<dbReference type="InterPro" id="IPR036291">
    <property type="entry name" value="NAD(P)-bd_dom_sf"/>
</dbReference>
<proteinExistence type="inferred from homology"/>
<dbReference type="InterPro" id="IPR002347">
    <property type="entry name" value="SDR_fam"/>
</dbReference>
<dbReference type="PANTHER" id="PTHR42879:SF2">
    <property type="entry name" value="3-OXOACYL-[ACYL-CARRIER-PROTEIN] REDUCTASE FABG"/>
    <property type="match status" value="1"/>
</dbReference>
<dbReference type="Gene3D" id="3.40.50.720">
    <property type="entry name" value="NAD(P)-binding Rossmann-like Domain"/>
    <property type="match status" value="1"/>
</dbReference>
<dbReference type="PROSITE" id="PS00061">
    <property type="entry name" value="ADH_SHORT"/>
    <property type="match status" value="1"/>
</dbReference>
<evidence type="ECO:0000256" key="1">
    <source>
        <dbReference type="ARBA" id="ARBA00006484"/>
    </source>
</evidence>
<gene>
    <name evidence="3" type="ORF">C884_01396</name>
</gene>
<evidence type="ECO:0000313" key="3">
    <source>
        <dbReference type="EMBL" id="EME35669.1"/>
    </source>
</evidence>
<dbReference type="PRINTS" id="PR00081">
    <property type="entry name" value="GDHRDH"/>
</dbReference>
<reference evidence="3 4" key="1">
    <citation type="journal article" date="2014" name="Genome Announc.">
        <title>Draft Genome Sequence of Kocuria palustris PEL.</title>
        <authorList>
            <person name="Sharma G."/>
            <person name="Khatri I."/>
            <person name="Subramanian S."/>
        </authorList>
    </citation>
    <scope>NUCLEOTIDE SEQUENCE [LARGE SCALE GENOMIC DNA]</scope>
    <source>
        <strain evidence="3 4">PEL</strain>
    </source>
</reference>
<dbReference type="CDD" id="cd05233">
    <property type="entry name" value="SDR_c"/>
    <property type="match status" value="1"/>
</dbReference>
<dbReference type="STRING" id="71999.KPaMU14_00730"/>
<dbReference type="PRINTS" id="PR00080">
    <property type="entry name" value="SDRFAMILY"/>
</dbReference>
<keyword evidence="2" id="KW-0560">Oxidoreductase</keyword>
<keyword evidence="4" id="KW-1185">Reference proteome</keyword>
<comment type="similarity">
    <text evidence="1">Belongs to the short-chain dehydrogenases/reductases (SDR) family.</text>
</comment>
<dbReference type="Pfam" id="PF13561">
    <property type="entry name" value="adh_short_C2"/>
    <property type="match status" value="1"/>
</dbReference>
<dbReference type="SUPFAM" id="SSF51735">
    <property type="entry name" value="NAD(P)-binding Rossmann-fold domains"/>
    <property type="match status" value="1"/>
</dbReference>
<evidence type="ECO:0000256" key="2">
    <source>
        <dbReference type="ARBA" id="ARBA00023002"/>
    </source>
</evidence>
<dbReference type="FunFam" id="3.40.50.720:FF:000084">
    <property type="entry name" value="Short-chain dehydrogenase reductase"/>
    <property type="match status" value="1"/>
</dbReference>
<organism evidence="3 4">
    <name type="scientific">Kocuria palustris PEL</name>
    <dbReference type="NCBI Taxonomy" id="1236550"/>
    <lineage>
        <taxon>Bacteria</taxon>
        <taxon>Bacillati</taxon>
        <taxon>Actinomycetota</taxon>
        <taxon>Actinomycetes</taxon>
        <taxon>Micrococcales</taxon>
        <taxon>Micrococcaceae</taxon>
        <taxon>Kocuria</taxon>
    </lineage>
</organism>
<dbReference type="Proteomes" id="UP000009877">
    <property type="component" value="Unassembled WGS sequence"/>
</dbReference>
<sequence>MSRLSADFSGEVVAVTGAANGLGLASAQWFAAAGATVVGIDRDERLIDVMTGLGEGHHAVVADLLEDGVADRVIADVVDAAGGLDVLVNSAGVALLDPALELSDEKWDTTIALNLSAVFRLSRAAGRVMCEKGHGRVVSIASQGALVGLERHAAYAASKAGLLGLTKVLAAEWAASGVTVNTVSPTVVATELGKKAWAGPVGDEMRAAIPAGRFAEPEEIAAAIGYLASDDAAMVTGENLVIDGGYTSV</sequence>
<dbReference type="GO" id="GO:0016491">
    <property type="term" value="F:oxidoreductase activity"/>
    <property type="evidence" value="ECO:0007669"/>
    <property type="project" value="UniProtKB-KW"/>
</dbReference>
<accession>M2YAJ3</accession>
<protein>
    <submittedName>
        <fullName evidence="3">Short-chain dehydrogenase/reductase SDR</fullName>
    </submittedName>
</protein>
<comment type="caution">
    <text evidence="3">The sequence shown here is derived from an EMBL/GenBank/DDBJ whole genome shotgun (WGS) entry which is preliminary data.</text>
</comment>
<name>M2YAJ3_9MICC</name>
<dbReference type="GO" id="GO:0032787">
    <property type="term" value="P:monocarboxylic acid metabolic process"/>
    <property type="evidence" value="ECO:0007669"/>
    <property type="project" value="UniProtKB-ARBA"/>
</dbReference>
<dbReference type="EMBL" id="ANHZ02000024">
    <property type="protein sequence ID" value="EME35669.1"/>
    <property type="molecule type" value="Genomic_DNA"/>
</dbReference>
<dbReference type="NCBIfam" id="NF005309">
    <property type="entry name" value="PRK06841.1"/>
    <property type="match status" value="1"/>
</dbReference>
<dbReference type="InterPro" id="IPR050259">
    <property type="entry name" value="SDR"/>
</dbReference>
<dbReference type="RefSeq" id="WP_006215622.1">
    <property type="nucleotide sequence ID" value="NZ_ANHZ02000024.1"/>
</dbReference>
<evidence type="ECO:0000313" key="4">
    <source>
        <dbReference type="Proteomes" id="UP000009877"/>
    </source>
</evidence>
<dbReference type="InterPro" id="IPR020904">
    <property type="entry name" value="Sc_DH/Rdtase_CS"/>
</dbReference>
<dbReference type="AlphaFoldDB" id="M2YAJ3"/>
<dbReference type="PANTHER" id="PTHR42879">
    <property type="entry name" value="3-OXOACYL-(ACYL-CARRIER-PROTEIN) REDUCTASE"/>
    <property type="match status" value="1"/>
</dbReference>